<comment type="caution">
    <text evidence="2">The sequence shown here is derived from an EMBL/GenBank/DDBJ whole genome shotgun (WGS) entry which is preliminary data.</text>
</comment>
<keyword evidence="3" id="KW-1185">Reference proteome</keyword>
<feature type="region of interest" description="Disordered" evidence="1">
    <location>
        <begin position="218"/>
        <end position="250"/>
    </location>
</feature>
<dbReference type="Proteomes" id="UP001500831">
    <property type="component" value="Unassembled WGS sequence"/>
</dbReference>
<proteinExistence type="predicted"/>
<organism evidence="2 3">
    <name type="scientific">Streptosporangium fragile</name>
    <dbReference type="NCBI Taxonomy" id="46186"/>
    <lineage>
        <taxon>Bacteria</taxon>
        <taxon>Bacillati</taxon>
        <taxon>Actinomycetota</taxon>
        <taxon>Actinomycetes</taxon>
        <taxon>Streptosporangiales</taxon>
        <taxon>Streptosporangiaceae</taxon>
        <taxon>Streptosporangium</taxon>
    </lineage>
</organism>
<reference evidence="3" key="1">
    <citation type="journal article" date="2019" name="Int. J. Syst. Evol. Microbiol.">
        <title>The Global Catalogue of Microorganisms (GCM) 10K type strain sequencing project: providing services to taxonomists for standard genome sequencing and annotation.</title>
        <authorList>
            <consortium name="The Broad Institute Genomics Platform"/>
            <consortium name="The Broad Institute Genome Sequencing Center for Infectious Disease"/>
            <person name="Wu L."/>
            <person name="Ma J."/>
        </authorList>
    </citation>
    <scope>NUCLEOTIDE SEQUENCE [LARGE SCALE GENOMIC DNA]</scope>
    <source>
        <strain evidence="3">JCM 6242</strain>
    </source>
</reference>
<protein>
    <recommendedName>
        <fullName evidence="4">Phosphodiesterase</fullName>
    </recommendedName>
</protein>
<evidence type="ECO:0000256" key="1">
    <source>
        <dbReference type="SAM" id="MobiDB-lite"/>
    </source>
</evidence>
<dbReference type="EMBL" id="BAAAVI010000025">
    <property type="protein sequence ID" value="GAA2876802.1"/>
    <property type="molecule type" value="Genomic_DNA"/>
</dbReference>
<dbReference type="RefSeq" id="WP_344973107.1">
    <property type="nucleotide sequence ID" value="NZ_BAAAVI010000025.1"/>
</dbReference>
<accession>A0ABP6IHN7</accession>
<sequence>MGFGRPDTARIARSAAYRIARIREGRALHKDGVSFAATLRVVDHPRLGVPVLDAPGEREALVRFSRAVSLTRSLPDVLGLAVRLPGGGGAGGDLDLLLSTTLWPRWMPFPSTGFSSPVYSTLLSYDHPDGPLRLLAVPAERGRRIPADLDSLVASVTGRPLEFVLGVDGARRHPLARLVVRTPLPCETGEPRGYDPVLNGHPALGPYRWLRAARAGAYAGSRDGRAARDRPSPGGRPRSEQGAGVRLPAP</sequence>
<gene>
    <name evidence="2" type="ORF">GCM10010517_38070</name>
</gene>
<feature type="compositionally biased region" description="Basic and acidic residues" evidence="1">
    <location>
        <begin position="222"/>
        <end position="231"/>
    </location>
</feature>
<evidence type="ECO:0000313" key="2">
    <source>
        <dbReference type="EMBL" id="GAA2876802.1"/>
    </source>
</evidence>
<name>A0ABP6IHN7_9ACTN</name>
<evidence type="ECO:0008006" key="4">
    <source>
        <dbReference type="Google" id="ProtNLM"/>
    </source>
</evidence>
<evidence type="ECO:0000313" key="3">
    <source>
        <dbReference type="Proteomes" id="UP001500831"/>
    </source>
</evidence>